<dbReference type="EMBL" id="LEKT01000053">
    <property type="protein sequence ID" value="KMO85622.1"/>
    <property type="molecule type" value="Genomic_DNA"/>
</dbReference>
<dbReference type="InterPro" id="IPR001296">
    <property type="entry name" value="Glyco_trans_1"/>
</dbReference>
<reference evidence="2 3" key="1">
    <citation type="submission" date="2015-06" db="EMBL/GenBank/DDBJ databases">
        <title>Draft genome sequence of beer spoilage bacterium Megasphaera cerevisiae type strain 20462.</title>
        <authorList>
            <person name="Kutumbaka K."/>
            <person name="Pasmowitz J."/>
            <person name="Mategko J."/>
            <person name="Reyes D."/>
            <person name="Friedrich A."/>
            <person name="Han S."/>
            <person name="Martens-Habbena W."/>
            <person name="Neal-McKinney J."/>
            <person name="Janagama H.K."/>
            <person name="Nadala C."/>
            <person name="Samadpour M."/>
        </authorList>
    </citation>
    <scope>NUCLEOTIDE SEQUENCE [LARGE SCALE GENOMIC DNA]</scope>
    <source>
        <strain evidence="2 3">DSM 20462</strain>
    </source>
</reference>
<name>A0A0J6WV11_9FIRM</name>
<keyword evidence="2" id="KW-0808">Transferase</keyword>
<dbReference type="SUPFAM" id="SSF53756">
    <property type="entry name" value="UDP-Glycosyltransferase/glycogen phosphorylase"/>
    <property type="match status" value="1"/>
</dbReference>
<protein>
    <submittedName>
        <fullName evidence="2">Glycosyl transferase</fullName>
    </submittedName>
</protein>
<dbReference type="Pfam" id="PF00534">
    <property type="entry name" value="Glycos_transf_1"/>
    <property type="match status" value="1"/>
</dbReference>
<dbReference type="GO" id="GO:0016757">
    <property type="term" value="F:glycosyltransferase activity"/>
    <property type="evidence" value="ECO:0007669"/>
    <property type="project" value="InterPro"/>
</dbReference>
<accession>A0A0J6WV11</accession>
<sequence length="390" mass="44644">MRIALLCFGISSIANISGTEKVFVDMSNAFIQRGHIVYSVWNDEPGVQPYYPLDKGVRQVNLAIGKIQIPFLYKLQREICKGFHIHAVNRVDRYKAKLLCQAFLKRINLNDIDIFICYEFNSVMVANRLSNGNIPVIAMVHNSIENQIETLTYLQRKEASKVDVYQVLQPSFVEKAQKLLNTEVCYIPNIVPQMDLSKVANIALPKDVYKIVFIGRINKVQKRPFLAIKAFGRLARKFPNWKLFYYGPITDEAYKKQIDSYVAKNMLQDQIQYKGVTSAPLDILRHADIFAFPSAYEGFGLALGEANSLGIPAIGFSYAAAVKDLIVDGVTGYLAQDQDQYSEKLEILMKDQELRVRMGKNAREYMNQYSAEIIWEKWESLLHRVISRYP</sequence>
<dbReference type="AlphaFoldDB" id="A0A0J6WV11"/>
<proteinExistence type="predicted"/>
<dbReference type="InParanoid" id="A0A0J6WV11"/>
<organism evidence="2 3">
    <name type="scientific">Megasphaera cerevisiae DSM 20462</name>
    <dbReference type="NCBI Taxonomy" id="1122219"/>
    <lineage>
        <taxon>Bacteria</taxon>
        <taxon>Bacillati</taxon>
        <taxon>Bacillota</taxon>
        <taxon>Negativicutes</taxon>
        <taxon>Veillonellales</taxon>
        <taxon>Veillonellaceae</taxon>
        <taxon>Megasphaera</taxon>
    </lineage>
</organism>
<keyword evidence="3" id="KW-1185">Reference proteome</keyword>
<dbReference type="STRING" id="39029.BSR42_00030"/>
<dbReference type="Gene3D" id="3.40.50.2000">
    <property type="entry name" value="Glycogen Phosphorylase B"/>
    <property type="match status" value="2"/>
</dbReference>
<evidence type="ECO:0000313" key="2">
    <source>
        <dbReference type="EMBL" id="KMO85622.1"/>
    </source>
</evidence>
<comment type="caution">
    <text evidence="2">The sequence shown here is derived from an EMBL/GenBank/DDBJ whole genome shotgun (WGS) entry which is preliminary data.</text>
</comment>
<evidence type="ECO:0000259" key="1">
    <source>
        <dbReference type="Pfam" id="PF00534"/>
    </source>
</evidence>
<dbReference type="OrthoDB" id="267399at2"/>
<dbReference type="Proteomes" id="UP000036503">
    <property type="component" value="Unassembled WGS sequence"/>
</dbReference>
<evidence type="ECO:0000313" key="3">
    <source>
        <dbReference type="Proteomes" id="UP000036503"/>
    </source>
</evidence>
<dbReference type="PANTHER" id="PTHR12526">
    <property type="entry name" value="GLYCOSYLTRANSFERASE"/>
    <property type="match status" value="1"/>
</dbReference>
<feature type="domain" description="Glycosyl transferase family 1" evidence="1">
    <location>
        <begin position="202"/>
        <end position="364"/>
    </location>
</feature>
<dbReference type="RefSeq" id="WP_048515183.1">
    <property type="nucleotide sequence ID" value="NZ_FUXD01000038.1"/>
</dbReference>
<gene>
    <name evidence="2" type="ORF">AB840_12515</name>
</gene>
<dbReference type="PATRIC" id="fig|1122219.3.peg.2580"/>